<dbReference type="Pfam" id="PF03102">
    <property type="entry name" value="NeuB"/>
    <property type="match status" value="1"/>
</dbReference>
<dbReference type="GO" id="GO:0016051">
    <property type="term" value="P:carbohydrate biosynthetic process"/>
    <property type="evidence" value="ECO:0007669"/>
    <property type="project" value="InterPro"/>
</dbReference>
<dbReference type="PROSITE" id="PS50844">
    <property type="entry name" value="AFP_LIKE"/>
    <property type="match status" value="1"/>
</dbReference>
<dbReference type="CDD" id="cd11615">
    <property type="entry name" value="SAF_NeuB_like"/>
    <property type="match status" value="1"/>
</dbReference>
<dbReference type="EMBL" id="JANUAU010000003">
    <property type="protein sequence ID" value="MCS3677350.1"/>
    <property type="molecule type" value="Genomic_DNA"/>
</dbReference>
<organism evidence="2 3">
    <name type="scientific">Salinibacter ruber</name>
    <dbReference type="NCBI Taxonomy" id="146919"/>
    <lineage>
        <taxon>Bacteria</taxon>
        <taxon>Pseudomonadati</taxon>
        <taxon>Rhodothermota</taxon>
        <taxon>Rhodothermia</taxon>
        <taxon>Rhodothermales</taxon>
        <taxon>Salinibacteraceae</taxon>
        <taxon>Salinibacter</taxon>
    </lineage>
</organism>
<dbReference type="Gene3D" id="3.90.1210.10">
    <property type="entry name" value="Antifreeze-like/N-acetylneuraminic acid synthase C-terminal domain"/>
    <property type="match status" value="1"/>
</dbReference>
<comment type="caution">
    <text evidence="2">The sequence shown here is derived from an EMBL/GenBank/DDBJ whole genome shotgun (WGS) entry which is preliminary data.</text>
</comment>
<dbReference type="InterPro" id="IPR006190">
    <property type="entry name" value="SAF_AFP_Neu5Ac"/>
</dbReference>
<name>A0A9X2Q379_9BACT</name>
<accession>A0A9X2Q379</accession>
<gene>
    <name evidence="2" type="ORF">GGP71_001266</name>
</gene>
<sequence length="332" mass="37528">MSDQTHIIAEMACSHEGDPDRGRTIIDGASEAGADSIQFQIWKLDAMVVPHHEDYDILSDIELTYDQWRALAEHVRSREHVMDIIACVYEKRSVDFGEDLGVEAYKIHSSDLSNPYLIKCVAETGKRIDLSVGGSTLDEIQTSIQWIEDTSDSDIWLMYGYQDFPTRVGDVHMDYMMKLRNLFERPIGYQDHSAGASSEAFWLPAAAVGAGVDVLEKHITHNRSFEGLDHEAALNPDEFSEFVRMVRQVETAKGTSVPRAFSEDEKQYRRDVKKSLVASQNLEEGDVLTEEDLDIRRANDLGLPPDRLETLVGQKIRRDIDAFHLIQANDLA</sequence>
<dbReference type="Pfam" id="PF08666">
    <property type="entry name" value="SAF"/>
    <property type="match status" value="1"/>
</dbReference>
<dbReference type="SUPFAM" id="SSF51569">
    <property type="entry name" value="Aldolase"/>
    <property type="match status" value="1"/>
</dbReference>
<dbReference type="Gene3D" id="3.20.20.70">
    <property type="entry name" value="Aldolase class I"/>
    <property type="match status" value="1"/>
</dbReference>
<dbReference type="SUPFAM" id="SSF51269">
    <property type="entry name" value="AFP III-like domain"/>
    <property type="match status" value="1"/>
</dbReference>
<dbReference type="PANTHER" id="PTHR42966:SF1">
    <property type="entry name" value="SIALIC ACID SYNTHASE"/>
    <property type="match status" value="1"/>
</dbReference>
<reference evidence="2" key="1">
    <citation type="submission" date="2022-08" db="EMBL/GenBank/DDBJ databases">
        <title>Genomic Encyclopedia of Type Strains, Phase V (KMG-V): Genome sequencing to study the core and pangenomes of soil and plant-associated prokaryotes.</title>
        <authorList>
            <person name="Whitman W."/>
        </authorList>
    </citation>
    <scope>NUCLEOTIDE SEQUENCE</scope>
    <source>
        <strain evidence="2">0</strain>
    </source>
</reference>
<dbReference type="GO" id="GO:0047444">
    <property type="term" value="F:N-acylneuraminate-9-phosphate synthase activity"/>
    <property type="evidence" value="ECO:0007669"/>
    <property type="project" value="TreeGrafter"/>
</dbReference>
<dbReference type="SMART" id="SM00858">
    <property type="entry name" value="SAF"/>
    <property type="match status" value="1"/>
</dbReference>
<dbReference type="InterPro" id="IPR036732">
    <property type="entry name" value="AFP_Neu5c_C_sf"/>
</dbReference>
<evidence type="ECO:0000313" key="2">
    <source>
        <dbReference type="EMBL" id="MCS3677350.1"/>
    </source>
</evidence>
<dbReference type="Proteomes" id="UP001155027">
    <property type="component" value="Unassembled WGS sequence"/>
</dbReference>
<feature type="domain" description="AFP-like" evidence="1">
    <location>
        <begin position="275"/>
        <end position="332"/>
    </location>
</feature>
<dbReference type="InterPro" id="IPR051690">
    <property type="entry name" value="PseI-like"/>
</dbReference>
<evidence type="ECO:0000259" key="1">
    <source>
        <dbReference type="PROSITE" id="PS50844"/>
    </source>
</evidence>
<dbReference type="AlphaFoldDB" id="A0A9X2Q379"/>
<dbReference type="InterPro" id="IPR013132">
    <property type="entry name" value="PseI/NeuA/B-like_N"/>
</dbReference>
<dbReference type="RefSeq" id="WP_259079827.1">
    <property type="nucleotide sequence ID" value="NZ_JANUAU010000003.1"/>
</dbReference>
<evidence type="ECO:0000313" key="3">
    <source>
        <dbReference type="Proteomes" id="UP001155027"/>
    </source>
</evidence>
<dbReference type="InterPro" id="IPR013785">
    <property type="entry name" value="Aldolase_TIM"/>
</dbReference>
<dbReference type="PANTHER" id="PTHR42966">
    <property type="entry name" value="N-ACETYLNEURAMINATE SYNTHASE"/>
    <property type="match status" value="1"/>
</dbReference>
<dbReference type="InterPro" id="IPR013974">
    <property type="entry name" value="SAF"/>
</dbReference>
<dbReference type="InterPro" id="IPR057736">
    <property type="entry name" value="SAF_PseI/NeuA/NeuB"/>
</dbReference>
<protein>
    <submittedName>
        <fullName evidence="2">Sialic acid synthase SpsE</fullName>
    </submittedName>
</protein>
<proteinExistence type="predicted"/>